<dbReference type="PANTHER" id="PTHR35936:SF25">
    <property type="entry name" value="ABC TRANSPORTER SUBSTRATE-BINDING PROTEIN"/>
    <property type="match status" value="1"/>
</dbReference>
<dbReference type="Gene3D" id="3.40.190.10">
    <property type="entry name" value="Periplasmic binding protein-like II"/>
    <property type="match status" value="2"/>
</dbReference>
<dbReference type="Proteomes" id="UP001152321">
    <property type="component" value="Unassembled WGS sequence"/>
</dbReference>
<evidence type="ECO:0000313" key="1">
    <source>
        <dbReference type="EMBL" id="MDG0816745.1"/>
    </source>
</evidence>
<organism evidence="1 2">
    <name type="scientific">Bdellovibrio svalbardensis</name>
    <dbReference type="NCBI Taxonomy" id="2972972"/>
    <lineage>
        <taxon>Bacteria</taxon>
        <taxon>Pseudomonadati</taxon>
        <taxon>Bdellovibrionota</taxon>
        <taxon>Bdellovibrionia</taxon>
        <taxon>Bdellovibrionales</taxon>
        <taxon>Pseudobdellovibrionaceae</taxon>
        <taxon>Bdellovibrio</taxon>
    </lineage>
</organism>
<proteinExistence type="predicted"/>
<name>A0ABT6DIR7_9BACT</name>
<keyword evidence="2" id="KW-1185">Reference proteome</keyword>
<reference evidence="1" key="1">
    <citation type="submission" date="2022-08" db="EMBL/GenBank/DDBJ databases">
        <title>Novel Bdellovibrio Species Isolated from Svalbard: Designation Bdellovibrio svalbardensis.</title>
        <authorList>
            <person name="Mitchell R.J."/>
            <person name="Choi S.Y."/>
        </authorList>
    </citation>
    <scope>NUCLEOTIDE SEQUENCE</scope>
    <source>
        <strain evidence="1">PAP01</strain>
    </source>
</reference>
<accession>A0ABT6DIR7</accession>
<sequence>MLWGLFTFLTISLSSYGGSITYVTDPFPPYIYEKENLPQGSVTKTLPLILGIKPEEITYKFVPWKRALLEIEQGTADIIGPMLVDPKKDYLWFTQPVMAGEVSLWSSVTNKKAKDLNWLKPEDLNGLRLGFILGYFYGEDFEKYLKDPGVQTIHIKDVEQALNMLKKGHIDIFVGLDAVFVDYASKPPFQLKDFKKVGKPVFTGEYTYGISKKSPLAKQLKVINARIAELRKQKAAQ</sequence>
<dbReference type="EMBL" id="JANRMI010000003">
    <property type="protein sequence ID" value="MDG0816745.1"/>
    <property type="molecule type" value="Genomic_DNA"/>
</dbReference>
<gene>
    <name evidence="1" type="ORF">NWE73_10245</name>
</gene>
<dbReference type="PANTHER" id="PTHR35936">
    <property type="entry name" value="MEMBRANE-BOUND LYTIC MUREIN TRANSGLYCOSYLASE F"/>
    <property type="match status" value="1"/>
</dbReference>
<comment type="caution">
    <text evidence="1">The sequence shown here is derived from an EMBL/GenBank/DDBJ whole genome shotgun (WGS) entry which is preliminary data.</text>
</comment>
<protein>
    <submittedName>
        <fullName evidence="1">Transporter substrate-binding domain-containing protein</fullName>
    </submittedName>
</protein>
<dbReference type="SUPFAM" id="SSF53850">
    <property type="entry name" value="Periplasmic binding protein-like II"/>
    <property type="match status" value="1"/>
</dbReference>
<evidence type="ECO:0000313" key="2">
    <source>
        <dbReference type="Proteomes" id="UP001152321"/>
    </source>
</evidence>